<name>A0ACB5U6L1_AMBMO</name>
<comment type="caution">
    <text evidence="1">The sequence shown here is derived from an EMBL/GenBank/DDBJ whole genome shotgun (WGS) entry which is preliminary data.</text>
</comment>
<dbReference type="EMBL" id="BSXS01012506">
    <property type="protein sequence ID" value="GMF02494.1"/>
    <property type="molecule type" value="Genomic_DNA"/>
</dbReference>
<reference evidence="1" key="1">
    <citation type="submission" date="2023-04" db="EMBL/GenBank/DDBJ databases">
        <title>Ambrosiozyma monospora NBRC 10751.</title>
        <authorList>
            <person name="Ichikawa N."/>
            <person name="Sato H."/>
            <person name="Tonouchi N."/>
        </authorList>
    </citation>
    <scope>NUCLEOTIDE SEQUENCE</scope>
    <source>
        <strain evidence="1">NBRC 10751</strain>
    </source>
</reference>
<evidence type="ECO:0000313" key="2">
    <source>
        <dbReference type="Proteomes" id="UP001165064"/>
    </source>
</evidence>
<dbReference type="Proteomes" id="UP001165064">
    <property type="component" value="Unassembled WGS sequence"/>
</dbReference>
<protein>
    <submittedName>
        <fullName evidence="1">Unnamed protein product</fullName>
    </submittedName>
</protein>
<proteinExistence type="predicted"/>
<keyword evidence="2" id="KW-1185">Reference proteome</keyword>
<evidence type="ECO:0000313" key="1">
    <source>
        <dbReference type="EMBL" id="GMF02494.1"/>
    </source>
</evidence>
<sequence>MAKFAYITLLLNTGYIPGALNLAHSLRKTGSTVPIVLLYSSKNISLELVNTLAGSGYFDQLIPIDAPSILESRDTYNLNVLLQRYELSETLTKINLWSLTEFDKLVYLDSDTLIIKPIDHLFDIECSESTIVASPDCGWPDLFNSGVFMLKPNDGIYKKLLETYETQSSFDGADQGLLNEFFNLQSEQNRTNWHRLPFVYNCTMNSNYEYLPAFLRFQNDIHVLHFIGTQKPWKSRGLCDSLGFLKANLYNGKSQNVYELWWSLFEEVSIGDLDHITILRKTGNLQPRPYSEKFISEHHHHDDDDGNHDNDNNTHYFESAAPAEPSSAPQKSAFREKFITAV</sequence>
<organism evidence="1 2">
    <name type="scientific">Ambrosiozyma monospora</name>
    <name type="common">Yeast</name>
    <name type="synonym">Endomycopsis monosporus</name>
    <dbReference type="NCBI Taxonomy" id="43982"/>
    <lineage>
        <taxon>Eukaryota</taxon>
        <taxon>Fungi</taxon>
        <taxon>Dikarya</taxon>
        <taxon>Ascomycota</taxon>
        <taxon>Saccharomycotina</taxon>
        <taxon>Pichiomycetes</taxon>
        <taxon>Pichiales</taxon>
        <taxon>Pichiaceae</taxon>
        <taxon>Ambrosiozyma</taxon>
    </lineage>
</organism>
<gene>
    <name evidence="1" type="ORF">Amon02_001148000</name>
</gene>
<accession>A0ACB5U6L1</accession>